<evidence type="ECO:0000256" key="6">
    <source>
        <dbReference type="ARBA" id="ARBA00022898"/>
    </source>
</evidence>
<evidence type="ECO:0000256" key="10">
    <source>
        <dbReference type="RuleBase" id="RU003663"/>
    </source>
</evidence>
<evidence type="ECO:0000313" key="12">
    <source>
        <dbReference type="Proteomes" id="UP001652660"/>
    </source>
</evidence>
<keyword evidence="4 10" id="KW-0028">Amino-acid biosynthesis</keyword>
<evidence type="ECO:0000256" key="2">
    <source>
        <dbReference type="ARBA" id="ARBA00004733"/>
    </source>
</evidence>
<dbReference type="Pfam" id="PF00291">
    <property type="entry name" value="PALP"/>
    <property type="match status" value="1"/>
</dbReference>
<sequence length="490" mass="52730">MIMASSPRNVFLQGGNTTEFSEPVLKLRRLSFSAPLGSPYIKAADRPRPRPRPHISCSAVTDKMPATVGGALDSNSLTARRLMTQTFIDQAELMTVSSTGKFGRFGGKFVPEALISCLSKLEAEFILALHDENFQEELATALRDYVGRESPLYFAKRLTDYYKNSEGKGPEIYLKREDLVHTGAHKINNAIAQAMLAKRIGRKRIVAATGAGQHGVATAAACAKLSLECTIFMGSADVGRQGANVLLIKNLGAQVKVVDGSFKDATSEAIRDWVGDLETSYFLSGTAVGPHPCPTIVREFQSVIGKETRKQAEEKWGGKPDVLVACVGSGSNALGMFHEFIRDEDVRLIGVEAAGIGLDSGAHSATLARGDVGVYHGSMSYLLQDEEGQIIGPHSIGVGLEYPGVSPELSFLKDTGRAEFYAVTDDEALDAYRRLCQLEGIFPALEASHALAYLEKLCPGLEDGAKVVVNCSGRGDKDAATVYKHNEGRV</sequence>
<evidence type="ECO:0000256" key="8">
    <source>
        <dbReference type="ARBA" id="ARBA00023239"/>
    </source>
</evidence>
<dbReference type="InterPro" id="IPR006654">
    <property type="entry name" value="Trp_synth_beta"/>
</dbReference>
<evidence type="ECO:0000256" key="9">
    <source>
        <dbReference type="ARBA" id="ARBA00049047"/>
    </source>
</evidence>
<dbReference type="PROSITE" id="PS00168">
    <property type="entry name" value="TRP_SYNTHASE_BETA"/>
    <property type="match status" value="1"/>
</dbReference>
<gene>
    <name evidence="13" type="primary">LOC113730821</name>
</gene>
<dbReference type="UniPathway" id="UPA00035">
    <property type="reaction ID" value="UER00044"/>
</dbReference>
<dbReference type="PANTHER" id="PTHR48077">
    <property type="entry name" value="TRYPTOPHAN SYNTHASE-RELATED"/>
    <property type="match status" value="1"/>
</dbReference>
<keyword evidence="8 10" id="KW-0456">Lyase</keyword>
<evidence type="ECO:0000256" key="3">
    <source>
        <dbReference type="ARBA" id="ARBA00012043"/>
    </source>
</evidence>
<dbReference type="NCBIfam" id="TIGR00263">
    <property type="entry name" value="trpB"/>
    <property type="match status" value="1"/>
</dbReference>
<dbReference type="InterPro" id="IPR036052">
    <property type="entry name" value="TrpB-like_PALP_sf"/>
</dbReference>
<dbReference type="Gene3D" id="3.40.50.1100">
    <property type="match status" value="2"/>
</dbReference>
<evidence type="ECO:0000313" key="13">
    <source>
        <dbReference type="RefSeq" id="XP_027111569.2"/>
    </source>
</evidence>
<comment type="cofactor">
    <cofactor evidence="1 10">
        <name>pyridoxal 5'-phosphate</name>
        <dbReference type="ChEBI" id="CHEBI:597326"/>
    </cofactor>
</comment>
<comment type="pathway">
    <text evidence="2 10">Amino-acid biosynthesis; L-tryptophan biosynthesis; L-tryptophan from chorismate: step 5/5.</text>
</comment>
<feature type="domain" description="Tryptophan synthase beta chain-like PALP" evidence="11">
    <location>
        <begin position="151"/>
        <end position="473"/>
    </location>
</feature>
<keyword evidence="7 10" id="KW-0057">Aromatic amino acid biosynthesis</keyword>
<reference evidence="13" key="2">
    <citation type="submission" date="2025-08" db="UniProtKB">
        <authorList>
            <consortium name="RefSeq"/>
        </authorList>
    </citation>
    <scope>IDENTIFICATION</scope>
    <source>
        <tissue evidence="13">Leaves</tissue>
    </source>
</reference>
<evidence type="ECO:0000256" key="5">
    <source>
        <dbReference type="ARBA" id="ARBA00022822"/>
    </source>
</evidence>
<dbReference type="InterPro" id="IPR001926">
    <property type="entry name" value="TrpB-like_PALP"/>
</dbReference>
<dbReference type="SUPFAM" id="SSF53686">
    <property type="entry name" value="Tryptophan synthase beta subunit-like PLP-dependent enzymes"/>
    <property type="match status" value="1"/>
</dbReference>
<name>A0A6P6W8E1_COFAR</name>
<keyword evidence="5 10" id="KW-0822">Tryptophan biosynthesis</keyword>
<dbReference type="GeneID" id="113730821"/>
<dbReference type="PANTHER" id="PTHR48077:SF4">
    <property type="entry name" value="TRYPTOPHAN SYNTHASE"/>
    <property type="match status" value="1"/>
</dbReference>
<dbReference type="InterPro" id="IPR006653">
    <property type="entry name" value="Trp_synth_b_CS"/>
</dbReference>
<dbReference type="InterPro" id="IPR023026">
    <property type="entry name" value="Trp_synth_beta/beta-like"/>
</dbReference>
<keyword evidence="6 10" id="KW-0663">Pyridoxal phosphate</keyword>
<dbReference type="Proteomes" id="UP001652660">
    <property type="component" value="Chromosome 2c"/>
</dbReference>
<evidence type="ECO:0000259" key="11">
    <source>
        <dbReference type="Pfam" id="PF00291"/>
    </source>
</evidence>
<reference evidence="12" key="1">
    <citation type="journal article" date="2025" name="Foods">
        <title>Unveiling the Microbial Signatures of Arabica Coffee Cherries: Insights into Ripeness Specific Diversity, Functional Traits, and Implications for Quality and Safety.</title>
        <authorList>
            <consortium name="RefSeq"/>
            <person name="Tenea G.N."/>
            <person name="Cifuentes V."/>
            <person name="Reyes P."/>
            <person name="Cevallos-Vallejos M."/>
        </authorList>
    </citation>
    <scope>NUCLEOTIDE SEQUENCE [LARGE SCALE GENOMIC DNA]</scope>
</reference>
<proteinExistence type="inferred from homology"/>
<evidence type="ECO:0000256" key="7">
    <source>
        <dbReference type="ARBA" id="ARBA00023141"/>
    </source>
</evidence>
<dbReference type="OrthoDB" id="10050244at2759"/>
<protein>
    <recommendedName>
        <fullName evidence="3 10">Tryptophan synthase</fullName>
        <ecNumber evidence="3 10">4.2.1.20</ecNumber>
    </recommendedName>
</protein>
<comment type="catalytic activity">
    <reaction evidence="9 10">
        <text>(1S,2R)-1-C-(indol-3-yl)glycerol 3-phosphate + L-serine = D-glyceraldehyde 3-phosphate + L-tryptophan + H2O</text>
        <dbReference type="Rhea" id="RHEA:10532"/>
        <dbReference type="ChEBI" id="CHEBI:15377"/>
        <dbReference type="ChEBI" id="CHEBI:33384"/>
        <dbReference type="ChEBI" id="CHEBI:57912"/>
        <dbReference type="ChEBI" id="CHEBI:58866"/>
        <dbReference type="ChEBI" id="CHEBI:59776"/>
        <dbReference type="EC" id="4.2.1.20"/>
    </reaction>
</comment>
<dbReference type="RefSeq" id="XP_027111569.2">
    <property type="nucleotide sequence ID" value="XM_027255768.2"/>
</dbReference>
<evidence type="ECO:0000256" key="4">
    <source>
        <dbReference type="ARBA" id="ARBA00022605"/>
    </source>
</evidence>
<dbReference type="HAMAP" id="MF_00133">
    <property type="entry name" value="Trp_synth_beta"/>
    <property type="match status" value="1"/>
</dbReference>
<keyword evidence="12" id="KW-1185">Reference proteome</keyword>
<dbReference type="EC" id="4.2.1.20" evidence="3 10"/>
<organism evidence="12 13">
    <name type="scientific">Coffea arabica</name>
    <name type="common">Arabian coffee</name>
    <dbReference type="NCBI Taxonomy" id="13443"/>
    <lineage>
        <taxon>Eukaryota</taxon>
        <taxon>Viridiplantae</taxon>
        <taxon>Streptophyta</taxon>
        <taxon>Embryophyta</taxon>
        <taxon>Tracheophyta</taxon>
        <taxon>Spermatophyta</taxon>
        <taxon>Magnoliopsida</taxon>
        <taxon>eudicotyledons</taxon>
        <taxon>Gunneridae</taxon>
        <taxon>Pentapetalae</taxon>
        <taxon>asterids</taxon>
        <taxon>lamiids</taxon>
        <taxon>Gentianales</taxon>
        <taxon>Rubiaceae</taxon>
        <taxon>Ixoroideae</taxon>
        <taxon>Gardenieae complex</taxon>
        <taxon>Bertiereae - Coffeeae clade</taxon>
        <taxon>Coffeeae</taxon>
        <taxon>Coffea</taxon>
    </lineage>
</organism>
<dbReference type="PIRSF" id="PIRSF001413">
    <property type="entry name" value="Trp_syn_beta"/>
    <property type="match status" value="1"/>
</dbReference>
<dbReference type="CDD" id="cd06446">
    <property type="entry name" value="Trp-synth_B"/>
    <property type="match status" value="1"/>
</dbReference>
<accession>A0A6P6W8E1</accession>
<evidence type="ECO:0000256" key="1">
    <source>
        <dbReference type="ARBA" id="ARBA00001933"/>
    </source>
</evidence>